<evidence type="ECO:0000256" key="13">
    <source>
        <dbReference type="ARBA" id="ARBA00023136"/>
    </source>
</evidence>
<dbReference type="GO" id="GO:0019432">
    <property type="term" value="P:triglyceride biosynthetic process"/>
    <property type="evidence" value="ECO:0007669"/>
    <property type="project" value="TreeGrafter"/>
</dbReference>
<keyword evidence="14 16" id="KW-0012">Acyltransferase</keyword>
<evidence type="ECO:0000256" key="3">
    <source>
        <dbReference type="ARBA" id="ARBA00005189"/>
    </source>
</evidence>
<keyword evidence="9" id="KW-0319">Glycerol metabolism</keyword>
<proteinExistence type="inferred from homology"/>
<dbReference type="OMA" id="WFYISTH"/>
<keyword evidence="17" id="KW-1185">Reference proteome</keyword>
<keyword evidence="12" id="KW-0443">Lipid metabolism</keyword>
<evidence type="ECO:0000256" key="1">
    <source>
        <dbReference type="ARBA" id="ARBA00004477"/>
    </source>
</evidence>
<evidence type="ECO:0000256" key="2">
    <source>
        <dbReference type="ARBA" id="ARBA00004771"/>
    </source>
</evidence>
<protein>
    <recommendedName>
        <fullName evidence="5">diacylglycerol O-acyltransferase</fullName>
        <ecNumber evidence="5">2.3.1.20</ecNumber>
    </recommendedName>
</protein>
<keyword evidence="8 15" id="KW-0812">Transmembrane</keyword>
<dbReference type="EC" id="2.3.1.20" evidence="5"/>
<sequence>MPGGSEEKLPFGQGTPAWLDYFASVTGCKALVEEYLKLTHDYSSVRELYDPYDAKAVERMLLEMLLQKFRDLNGQTSPIEEDSSADTDADDVLIAPLSLPVYTALTDKHFDLVTQVLSHALENLTKDKKAGQALTDQVINTRDDIVSLLLPKQGTRLAEEGDSKGGSSSIETLTEPVAACHAKRGGADDEAKQVFGLDFAPTKVPPHRRREMMACLFIFSMQLSLLLACLAIYYWRVTWPFIVAYATYVYIDTKYYTRHIRPVGKFFRNSPLMRNFAKYFPVHLIRDEPASSSFSPKKSYMIGYHPHGILSIGASTAYGTDASGFDQKFPGITPRLCTLSVNTNMPFMREMILRQGIIDCSAETIKQYLSVPGQAVVLVLGGAAEALDTKAGRYVLTIRRRKGFFRIAIQKGASLVPSFGFGENDLWDTSLQPVSGTSWIRRLQTWSYKKLTFSTPIFSGRGVFTYNFGMLPFRRPVYTVVGEPIEVTQKDHPTSDDIEALKEKYIAALRALFDKWKVRLQPNAELIIL</sequence>
<evidence type="ECO:0000256" key="6">
    <source>
        <dbReference type="ARBA" id="ARBA00022516"/>
    </source>
</evidence>
<evidence type="ECO:0000256" key="9">
    <source>
        <dbReference type="ARBA" id="ARBA00022798"/>
    </source>
</evidence>
<dbReference type="GO" id="GO:0005789">
    <property type="term" value="C:endoplasmic reticulum membrane"/>
    <property type="evidence" value="ECO:0007669"/>
    <property type="project" value="UniProtKB-SubCell"/>
</dbReference>
<evidence type="ECO:0000256" key="4">
    <source>
        <dbReference type="ARBA" id="ARBA00005420"/>
    </source>
</evidence>
<dbReference type="AlphaFoldDB" id="C5LHV6"/>
<accession>C5LHV6</accession>
<evidence type="ECO:0000256" key="11">
    <source>
        <dbReference type="ARBA" id="ARBA00022989"/>
    </source>
</evidence>
<organism evidence="17">
    <name type="scientific">Perkinsus marinus (strain ATCC 50983 / TXsc)</name>
    <dbReference type="NCBI Taxonomy" id="423536"/>
    <lineage>
        <taxon>Eukaryota</taxon>
        <taxon>Sar</taxon>
        <taxon>Alveolata</taxon>
        <taxon>Perkinsozoa</taxon>
        <taxon>Perkinsea</taxon>
        <taxon>Perkinsida</taxon>
        <taxon>Perkinsidae</taxon>
        <taxon>Perkinsus</taxon>
    </lineage>
</organism>
<comment type="subcellular location">
    <subcellularLocation>
        <location evidence="1">Endoplasmic reticulum membrane</location>
        <topology evidence="1">Multi-pass membrane protein</topology>
    </subcellularLocation>
</comment>
<dbReference type="RefSeq" id="XP_002771894.1">
    <property type="nucleotide sequence ID" value="XM_002771848.1"/>
</dbReference>
<comment type="pathway">
    <text evidence="2">Glycerolipid metabolism; triacylglycerol biosynthesis.</text>
</comment>
<evidence type="ECO:0000256" key="7">
    <source>
        <dbReference type="ARBA" id="ARBA00022679"/>
    </source>
</evidence>
<dbReference type="PANTHER" id="PTHR12317">
    <property type="entry name" value="DIACYLGLYCEROL O-ACYLTRANSFERASE"/>
    <property type="match status" value="1"/>
</dbReference>
<evidence type="ECO:0000256" key="10">
    <source>
        <dbReference type="ARBA" id="ARBA00022824"/>
    </source>
</evidence>
<keyword evidence="6" id="KW-0444">Lipid biosynthesis</keyword>
<dbReference type="GeneID" id="9048204"/>
<evidence type="ECO:0000256" key="8">
    <source>
        <dbReference type="ARBA" id="ARBA00022692"/>
    </source>
</evidence>
<dbReference type="PANTHER" id="PTHR12317:SF0">
    <property type="entry name" value="ACYLTRANSFERASE"/>
    <property type="match status" value="1"/>
</dbReference>
<dbReference type="Proteomes" id="UP000007800">
    <property type="component" value="Unassembled WGS sequence"/>
</dbReference>
<keyword evidence="10" id="KW-0256">Endoplasmic reticulum</keyword>
<comment type="similarity">
    <text evidence="4">Belongs to the diacylglycerol acyltransferase family.</text>
</comment>
<gene>
    <name evidence="16" type="ORF">Pmar_PMAR023007</name>
</gene>
<dbReference type="InParanoid" id="C5LHV6"/>
<dbReference type="OrthoDB" id="414564at2759"/>
<evidence type="ECO:0000256" key="15">
    <source>
        <dbReference type="SAM" id="Phobius"/>
    </source>
</evidence>
<keyword evidence="11 15" id="KW-1133">Transmembrane helix</keyword>
<keyword evidence="7 16" id="KW-0808">Transferase</keyword>
<dbReference type="GO" id="GO:0004144">
    <property type="term" value="F:diacylglycerol O-acyltransferase activity"/>
    <property type="evidence" value="ECO:0007669"/>
    <property type="project" value="UniProtKB-EC"/>
</dbReference>
<reference evidence="16 17" key="1">
    <citation type="submission" date="2008-07" db="EMBL/GenBank/DDBJ databases">
        <authorList>
            <person name="El-Sayed N."/>
            <person name="Caler E."/>
            <person name="Inman J."/>
            <person name="Amedeo P."/>
            <person name="Hass B."/>
            <person name="Wortman J."/>
        </authorList>
    </citation>
    <scope>NUCLEOTIDE SEQUENCE [LARGE SCALE GENOMIC DNA]</scope>
    <source>
        <strain evidence="17">ATCC 50983 / TXsc</strain>
    </source>
</reference>
<name>C5LHV6_PERM5</name>
<evidence type="ECO:0000256" key="5">
    <source>
        <dbReference type="ARBA" id="ARBA00013244"/>
    </source>
</evidence>
<dbReference type="CDD" id="cd07987">
    <property type="entry name" value="LPLAT_MGAT-like"/>
    <property type="match status" value="1"/>
</dbReference>
<dbReference type="Pfam" id="PF03982">
    <property type="entry name" value="DAGAT"/>
    <property type="match status" value="1"/>
</dbReference>
<dbReference type="InterPro" id="IPR007130">
    <property type="entry name" value="DAGAT"/>
</dbReference>
<keyword evidence="13 15" id="KW-0472">Membrane</keyword>
<evidence type="ECO:0000313" key="17">
    <source>
        <dbReference type="Proteomes" id="UP000007800"/>
    </source>
</evidence>
<evidence type="ECO:0000256" key="12">
    <source>
        <dbReference type="ARBA" id="ARBA00023098"/>
    </source>
</evidence>
<feature type="transmembrane region" description="Helical" evidence="15">
    <location>
        <begin position="213"/>
        <end position="235"/>
    </location>
</feature>
<dbReference type="EMBL" id="GG682149">
    <property type="protein sequence ID" value="EER03710.1"/>
    <property type="molecule type" value="Genomic_DNA"/>
</dbReference>
<dbReference type="GO" id="GO:0006071">
    <property type="term" value="P:glycerol metabolic process"/>
    <property type="evidence" value="ECO:0007669"/>
    <property type="project" value="UniProtKB-KW"/>
</dbReference>
<evidence type="ECO:0000256" key="14">
    <source>
        <dbReference type="ARBA" id="ARBA00023315"/>
    </source>
</evidence>
<evidence type="ECO:0000313" key="16">
    <source>
        <dbReference type="EMBL" id="EER03710.1"/>
    </source>
</evidence>
<comment type="pathway">
    <text evidence="3">Lipid metabolism.</text>
</comment>